<proteinExistence type="predicted"/>
<comment type="caution">
    <text evidence="1">The sequence shown here is derived from an EMBL/GenBank/DDBJ whole genome shotgun (WGS) entry which is preliminary data.</text>
</comment>
<accession>A0ACC2WK34</accession>
<name>A0ACC2WK34_9TREE</name>
<evidence type="ECO:0000313" key="1">
    <source>
        <dbReference type="EMBL" id="KAJ9112103.1"/>
    </source>
</evidence>
<organism evidence="1 2">
    <name type="scientific">Naganishia vaughanmartiniae</name>
    <dbReference type="NCBI Taxonomy" id="1424756"/>
    <lineage>
        <taxon>Eukaryota</taxon>
        <taxon>Fungi</taxon>
        <taxon>Dikarya</taxon>
        <taxon>Basidiomycota</taxon>
        <taxon>Agaricomycotina</taxon>
        <taxon>Tremellomycetes</taxon>
        <taxon>Filobasidiales</taxon>
        <taxon>Filobasidiaceae</taxon>
        <taxon>Naganishia</taxon>
    </lineage>
</organism>
<dbReference type="Proteomes" id="UP001243375">
    <property type="component" value="Unassembled WGS sequence"/>
</dbReference>
<protein>
    <submittedName>
        <fullName evidence="1">Uncharacterized protein</fullName>
    </submittedName>
</protein>
<sequence>MDQQQQVTEATPRTSVPTPVHVVILTTVTIVEHKHISEVTETTYADGSTKQDRHDRTEINISVDRDDYTEAPQTEV</sequence>
<reference evidence="1" key="1">
    <citation type="submission" date="2023-04" db="EMBL/GenBank/DDBJ databases">
        <title>Draft Genome sequencing of Naganishia species isolated from polar environments using Oxford Nanopore Technology.</title>
        <authorList>
            <person name="Leo P."/>
            <person name="Venkateswaran K."/>
        </authorList>
    </citation>
    <scope>NUCLEOTIDE SEQUENCE</scope>
    <source>
        <strain evidence="1">MNA-CCFEE 5425</strain>
    </source>
</reference>
<evidence type="ECO:0000313" key="2">
    <source>
        <dbReference type="Proteomes" id="UP001243375"/>
    </source>
</evidence>
<dbReference type="EMBL" id="JASBWU010000027">
    <property type="protein sequence ID" value="KAJ9112103.1"/>
    <property type="molecule type" value="Genomic_DNA"/>
</dbReference>
<keyword evidence="2" id="KW-1185">Reference proteome</keyword>
<gene>
    <name evidence="1" type="ORF">QFC22_006404</name>
</gene>